<feature type="region of interest" description="Disordered" evidence="1">
    <location>
        <begin position="122"/>
        <end position="150"/>
    </location>
</feature>
<accession>A0A7S2AKT9</accession>
<feature type="compositionally biased region" description="Polar residues" evidence="1">
    <location>
        <begin position="123"/>
        <end position="133"/>
    </location>
</feature>
<gene>
    <name evidence="2" type="ORF">DSPE1174_LOCUS798</name>
</gene>
<name>A0A7S2AKT9_9STRA</name>
<dbReference type="EMBL" id="HBGS01001506">
    <property type="protein sequence ID" value="CAD9370404.1"/>
    <property type="molecule type" value="Transcribed_RNA"/>
</dbReference>
<organism evidence="2">
    <name type="scientific">Octactis speculum</name>
    <dbReference type="NCBI Taxonomy" id="3111310"/>
    <lineage>
        <taxon>Eukaryota</taxon>
        <taxon>Sar</taxon>
        <taxon>Stramenopiles</taxon>
        <taxon>Ochrophyta</taxon>
        <taxon>Dictyochophyceae</taxon>
        <taxon>Dictyochales</taxon>
        <taxon>Dictyochaceae</taxon>
        <taxon>Octactis</taxon>
    </lineage>
</organism>
<dbReference type="AlphaFoldDB" id="A0A7S2AKT9"/>
<proteinExistence type="predicted"/>
<reference evidence="2" key="1">
    <citation type="submission" date="2021-01" db="EMBL/GenBank/DDBJ databases">
        <authorList>
            <person name="Corre E."/>
            <person name="Pelletier E."/>
            <person name="Niang G."/>
            <person name="Scheremetjew M."/>
            <person name="Finn R."/>
            <person name="Kale V."/>
            <person name="Holt S."/>
            <person name="Cochrane G."/>
            <person name="Meng A."/>
            <person name="Brown T."/>
            <person name="Cohen L."/>
        </authorList>
    </citation>
    <scope>NUCLEOTIDE SEQUENCE</scope>
    <source>
        <strain evidence="2">CCMP1381</strain>
    </source>
</reference>
<evidence type="ECO:0000313" key="2">
    <source>
        <dbReference type="EMBL" id="CAD9370404.1"/>
    </source>
</evidence>
<evidence type="ECO:0000256" key="1">
    <source>
        <dbReference type="SAM" id="MobiDB-lite"/>
    </source>
</evidence>
<sequence>MALGRSADVDYDPYALLDIKCRGANCRWNDETTSFVAALMLGQSDPYNYKYSVRDDDLINEERERHRLSDASPNQIKNKAMHLKMDLKLGRGIFARALGQALARQHAQVHEKFSNEFYERTRNTANHQRTNSRGFRGRLSMDSSMPHFLR</sequence>
<protein>
    <submittedName>
        <fullName evidence="2">Uncharacterized protein</fullName>
    </submittedName>
</protein>